<feature type="transmembrane region" description="Helical" evidence="1">
    <location>
        <begin position="12"/>
        <end position="30"/>
    </location>
</feature>
<dbReference type="Proteomes" id="UP000799092">
    <property type="component" value="Unassembled WGS sequence"/>
</dbReference>
<keyword evidence="3" id="KW-1185">Reference proteome</keyword>
<comment type="caution">
    <text evidence="2">The sequence shown here is derived from an EMBL/GenBank/DDBJ whole genome shotgun (WGS) entry which is preliminary data.</text>
</comment>
<feature type="transmembrane region" description="Helical" evidence="1">
    <location>
        <begin position="36"/>
        <end position="53"/>
    </location>
</feature>
<dbReference type="AlphaFoldDB" id="A0A6A8DEP3"/>
<protein>
    <submittedName>
        <fullName evidence="2">Uncharacterized protein</fullName>
    </submittedName>
</protein>
<dbReference type="EMBL" id="WJNG01000014">
    <property type="protein sequence ID" value="MRH44168.1"/>
    <property type="molecule type" value="Genomic_DNA"/>
</dbReference>
<keyword evidence="1" id="KW-0812">Transmembrane</keyword>
<accession>A0A6A8DEP3</accession>
<gene>
    <name evidence="2" type="ORF">GH741_16115</name>
</gene>
<proteinExistence type="predicted"/>
<keyword evidence="1" id="KW-1133">Transmembrane helix</keyword>
<evidence type="ECO:0000313" key="2">
    <source>
        <dbReference type="EMBL" id="MRH44168.1"/>
    </source>
</evidence>
<organism evidence="2 3">
    <name type="scientific">Aquibacillus halophilus</name>
    <dbReference type="NCBI Taxonomy" id="930132"/>
    <lineage>
        <taxon>Bacteria</taxon>
        <taxon>Bacillati</taxon>
        <taxon>Bacillota</taxon>
        <taxon>Bacilli</taxon>
        <taxon>Bacillales</taxon>
        <taxon>Bacillaceae</taxon>
        <taxon>Aquibacillus</taxon>
    </lineage>
</organism>
<dbReference type="OrthoDB" id="9950874at2"/>
<dbReference type="RefSeq" id="WP_153737779.1">
    <property type="nucleotide sequence ID" value="NZ_WJNG01000014.1"/>
</dbReference>
<name>A0A6A8DEP3_9BACI</name>
<evidence type="ECO:0000313" key="3">
    <source>
        <dbReference type="Proteomes" id="UP000799092"/>
    </source>
</evidence>
<reference evidence="2" key="1">
    <citation type="submission" date="2019-11" db="EMBL/GenBank/DDBJ databases">
        <authorList>
            <person name="Li J."/>
        </authorList>
    </citation>
    <scope>NUCLEOTIDE SEQUENCE</scope>
    <source>
        <strain evidence="2">B6B</strain>
    </source>
</reference>
<keyword evidence="1" id="KW-0472">Membrane</keyword>
<evidence type="ECO:0000256" key="1">
    <source>
        <dbReference type="SAM" id="Phobius"/>
    </source>
</evidence>
<sequence>MEQIVSFFIENKFLGVVAAVILIAVAIAIVKSLVKIAVVVTVIAIVMVIFFDFEPQEVIDKGSDLANSGKGLFEENLKPVFFLNNLTQEEFFIKEENGDTIIEIESLGVRYNLNELMNQLSSSEQEELESIVKNEIENNKER</sequence>